<dbReference type="SUPFAM" id="SSF103481">
    <property type="entry name" value="Multidrug resistance efflux transporter EmrE"/>
    <property type="match status" value="2"/>
</dbReference>
<keyword evidence="8" id="KW-1185">Reference proteome</keyword>
<feature type="transmembrane region" description="Helical" evidence="6">
    <location>
        <begin position="177"/>
        <end position="200"/>
    </location>
</feature>
<dbReference type="InterPro" id="IPR050638">
    <property type="entry name" value="AA-Vitamin_Transporters"/>
</dbReference>
<feature type="transmembrane region" description="Helical" evidence="6">
    <location>
        <begin position="28"/>
        <end position="47"/>
    </location>
</feature>
<feature type="transmembrane region" description="Helical" evidence="6">
    <location>
        <begin position="116"/>
        <end position="135"/>
    </location>
</feature>
<dbReference type="GO" id="GO:0016020">
    <property type="term" value="C:membrane"/>
    <property type="evidence" value="ECO:0007669"/>
    <property type="project" value="UniProtKB-SubCell"/>
</dbReference>
<name>A0A4Q5LS56_9SPHI</name>
<dbReference type="Proteomes" id="UP000293331">
    <property type="component" value="Unassembled WGS sequence"/>
</dbReference>
<gene>
    <name evidence="7" type="ORF">EWM62_02350</name>
</gene>
<dbReference type="OrthoDB" id="1524053at2"/>
<keyword evidence="5 6" id="KW-0472">Membrane</keyword>
<comment type="subcellular location">
    <subcellularLocation>
        <location evidence="1">Membrane</location>
        <topology evidence="1">Multi-pass membrane protein</topology>
    </subcellularLocation>
</comment>
<dbReference type="RefSeq" id="WP_129875025.1">
    <property type="nucleotide sequence ID" value="NZ_SEWG01000001.1"/>
</dbReference>
<sequence length="287" mass="31858">MLYVFLSICCSVIVSILLKLARRYQIDIFQAITWNYSMAILLTWLFFKPQVQTFSFSQAPLGIYIAVGILLPLIFWIMAASVRVAGIVRTDVAQRLSLFIPLLASFLLFGDHLNTLKAIGIIIGFAAILCSIPWQKQTANRKVLSNAWIYLLIVFFGFGAIDILFKKVAAFTAIPYTTSLFFIYLLAFAISFISLLVKVFTKQSRIKWPHLMFGWILGVANFGNILFYLKAHTALSKSPSTVFSAMNIGVIALGTLVGLVVFNERLSILNKIGVALAVVAIVVITVS</sequence>
<reference evidence="7 8" key="1">
    <citation type="submission" date="2019-02" db="EMBL/GenBank/DDBJ databases">
        <title>Bacterial novel species Mucilaginibacter sp. 17JY9-4 isolated from soil.</title>
        <authorList>
            <person name="Jung H.-Y."/>
        </authorList>
    </citation>
    <scope>NUCLEOTIDE SEQUENCE [LARGE SCALE GENOMIC DNA]</scope>
    <source>
        <strain evidence="7 8">17JY9-4</strain>
    </source>
</reference>
<protein>
    <submittedName>
        <fullName evidence="7">EamA/RhaT family transporter</fullName>
    </submittedName>
</protein>
<dbReference type="PANTHER" id="PTHR32322:SF2">
    <property type="entry name" value="EAMA DOMAIN-CONTAINING PROTEIN"/>
    <property type="match status" value="1"/>
</dbReference>
<keyword evidence="4 6" id="KW-1133">Transmembrane helix</keyword>
<evidence type="ECO:0000256" key="4">
    <source>
        <dbReference type="ARBA" id="ARBA00022989"/>
    </source>
</evidence>
<dbReference type="InterPro" id="IPR037185">
    <property type="entry name" value="EmrE-like"/>
</dbReference>
<comment type="caution">
    <text evidence="7">The sequence shown here is derived from an EMBL/GenBank/DDBJ whole genome shotgun (WGS) entry which is preliminary data.</text>
</comment>
<evidence type="ECO:0000256" key="6">
    <source>
        <dbReference type="SAM" id="Phobius"/>
    </source>
</evidence>
<comment type="similarity">
    <text evidence="2">Belongs to the EamA transporter family.</text>
</comment>
<organism evidence="7 8">
    <name type="scientific">Mucilaginibacter terrigena</name>
    <dbReference type="NCBI Taxonomy" id="2492395"/>
    <lineage>
        <taxon>Bacteria</taxon>
        <taxon>Pseudomonadati</taxon>
        <taxon>Bacteroidota</taxon>
        <taxon>Sphingobacteriia</taxon>
        <taxon>Sphingobacteriales</taxon>
        <taxon>Sphingobacteriaceae</taxon>
        <taxon>Mucilaginibacter</taxon>
    </lineage>
</organism>
<feature type="transmembrane region" description="Helical" evidence="6">
    <location>
        <begin position="59"/>
        <end position="80"/>
    </location>
</feature>
<dbReference type="PANTHER" id="PTHR32322">
    <property type="entry name" value="INNER MEMBRANE TRANSPORTER"/>
    <property type="match status" value="1"/>
</dbReference>
<feature type="transmembrane region" description="Helical" evidence="6">
    <location>
        <begin position="268"/>
        <end position="286"/>
    </location>
</feature>
<dbReference type="EMBL" id="SEWG01000001">
    <property type="protein sequence ID" value="RYU92297.1"/>
    <property type="molecule type" value="Genomic_DNA"/>
</dbReference>
<evidence type="ECO:0000256" key="5">
    <source>
        <dbReference type="ARBA" id="ARBA00023136"/>
    </source>
</evidence>
<evidence type="ECO:0000313" key="7">
    <source>
        <dbReference type="EMBL" id="RYU92297.1"/>
    </source>
</evidence>
<feature type="transmembrane region" description="Helical" evidence="6">
    <location>
        <begin position="241"/>
        <end position="262"/>
    </location>
</feature>
<feature type="transmembrane region" description="Helical" evidence="6">
    <location>
        <begin position="92"/>
        <end position="109"/>
    </location>
</feature>
<dbReference type="Gene3D" id="1.10.3730.20">
    <property type="match status" value="1"/>
</dbReference>
<evidence type="ECO:0000313" key="8">
    <source>
        <dbReference type="Proteomes" id="UP000293331"/>
    </source>
</evidence>
<evidence type="ECO:0000256" key="1">
    <source>
        <dbReference type="ARBA" id="ARBA00004141"/>
    </source>
</evidence>
<keyword evidence="3 6" id="KW-0812">Transmembrane</keyword>
<evidence type="ECO:0000256" key="2">
    <source>
        <dbReference type="ARBA" id="ARBA00007362"/>
    </source>
</evidence>
<evidence type="ECO:0000256" key="3">
    <source>
        <dbReference type="ARBA" id="ARBA00022692"/>
    </source>
</evidence>
<proteinExistence type="inferred from homology"/>
<feature type="transmembrane region" description="Helical" evidence="6">
    <location>
        <begin position="212"/>
        <end position="229"/>
    </location>
</feature>
<feature type="transmembrane region" description="Helical" evidence="6">
    <location>
        <begin position="147"/>
        <end position="165"/>
    </location>
</feature>
<dbReference type="AlphaFoldDB" id="A0A4Q5LS56"/>
<accession>A0A4Q5LS56</accession>